<evidence type="ECO:0000256" key="1">
    <source>
        <dbReference type="SAM" id="Phobius"/>
    </source>
</evidence>
<sequence length="204" mass="23444">MDFDQNKYKVWKLPNPLLLHWVINPGLAFNELVLGQRIPKITLIDKTSDAPLIEKQYVPCPHCHTIHDARLWGKKGAFKNWFGYLCPQCDEVIPCLWNFTSLLLLAVTFPIWGWFRKPLKAKWKSYKKNKQLENKDSELIKAKDMSAIKMGLTFGSLMFCFMSLPQIISQDASLKMILTQVAIWLVAGLAFGGIMKFISGRIKI</sequence>
<keyword evidence="1" id="KW-0812">Transmembrane</keyword>
<reference evidence="2 3" key="1">
    <citation type="submission" date="2015-03" db="EMBL/GenBank/DDBJ databases">
        <title>Draft genome sequences of two protease-producing strains of Arsukibacterium isolated from two cold and alkaline environments.</title>
        <authorList>
            <person name="Lylloff J.E."/>
            <person name="Skov L.B."/>
            <person name="Jepsen M."/>
            <person name="Hallin P.F."/>
            <person name="Sorensen S.J."/>
            <person name="Stougaard P."/>
            <person name="Glaring M.A."/>
        </authorList>
    </citation>
    <scope>NUCLEOTIDE SEQUENCE [LARGE SCALE GENOMIC DNA]</scope>
    <source>
        <strain evidence="2 3">GCM72</strain>
    </source>
</reference>
<keyword evidence="1" id="KW-1133">Transmembrane helix</keyword>
<feature type="transmembrane region" description="Helical" evidence="1">
    <location>
        <begin position="96"/>
        <end position="115"/>
    </location>
</feature>
<accession>A0A0M2V1E6</accession>
<keyword evidence="1" id="KW-0472">Membrane</keyword>
<dbReference type="OrthoDB" id="1116391at2"/>
<evidence type="ECO:0000313" key="3">
    <source>
        <dbReference type="Proteomes" id="UP000034228"/>
    </source>
</evidence>
<dbReference type="STRING" id="336831.WG68_15540"/>
<dbReference type="PATRIC" id="fig|336831.14.peg.72"/>
<dbReference type="AlphaFoldDB" id="A0A0M2V1E6"/>
<dbReference type="Proteomes" id="UP000034228">
    <property type="component" value="Unassembled WGS sequence"/>
</dbReference>
<gene>
    <name evidence="2" type="ORF">WG68_15540</name>
</gene>
<feature type="transmembrane region" description="Helical" evidence="1">
    <location>
        <begin position="150"/>
        <end position="169"/>
    </location>
</feature>
<dbReference type="EMBL" id="LAHO01000016">
    <property type="protein sequence ID" value="KKO44466.1"/>
    <property type="molecule type" value="Genomic_DNA"/>
</dbReference>
<keyword evidence="3" id="KW-1185">Reference proteome</keyword>
<protein>
    <submittedName>
        <fullName evidence="2">Uncharacterized protein</fullName>
    </submittedName>
</protein>
<feature type="transmembrane region" description="Helical" evidence="1">
    <location>
        <begin position="181"/>
        <end position="198"/>
    </location>
</feature>
<evidence type="ECO:0000313" key="2">
    <source>
        <dbReference type="EMBL" id="KKO44466.1"/>
    </source>
</evidence>
<name>A0A0M2V1E6_9GAMM</name>
<comment type="caution">
    <text evidence="2">The sequence shown here is derived from an EMBL/GenBank/DDBJ whole genome shotgun (WGS) entry which is preliminary data.</text>
</comment>
<dbReference type="RefSeq" id="WP_046558644.1">
    <property type="nucleotide sequence ID" value="NZ_LAHO01000016.1"/>
</dbReference>
<organism evidence="2 3">
    <name type="scientific">Arsukibacterium ikkense</name>
    <dbReference type="NCBI Taxonomy" id="336831"/>
    <lineage>
        <taxon>Bacteria</taxon>
        <taxon>Pseudomonadati</taxon>
        <taxon>Pseudomonadota</taxon>
        <taxon>Gammaproteobacteria</taxon>
        <taxon>Chromatiales</taxon>
        <taxon>Chromatiaceae</taxon>
        <taxon>Arsukibacterium</taxon>
    </lineage>
</organism>
<proteinExistence type="predicted"/>